<proteinExistence type="predicted"/>
<feature type="non-terminal residue" evidence="1">
    <location>
        <position position="1"/>
    </location>
</feature>
<reference evidence="1" key="1">
    <citation type="submission" date="2016-01" db="EMBL/GenBank/DDBJ databases">
        <title>Reference transcriptome for the parasite Schistocephalus solidus: insights into the molecular evolution of parasitism.</title>
        <authorList>
            <person name="Hebert F.O."/>
            <person name="Grambauer S."/>
            <person name="Barber I."/>
            <person name="Landry C.R."/>
            <person name="Aubin-Horth N."/>
        </authorList>
    </citation>
    <scope>NUCLEOTIDE SEQUENCE</scope>
</reference>
<name>A0A0X3PAK7_SCHSO</name>
<dbReference type="InterPro" id="IPR036872">
    <property type="entry name" value="CH_dom_sf"/>
</dbReference>
<feature type="non-terminal residue" evidence="1">
    <location>
        <position position="1372"/>
    </location>
</feature>
<dbReference type="EMBL" id="GEEE01016258">
    <property type="protein sequence ID" value="JAP46967.1"/>
    <property type="molecule type" value="Transcribed_RNA"/>
</dbReference>
<gene>
    <name evidence="1" type="ORF">TR136979</name>
</gene>
<dbReference type="SUPFAM" id="SSF46966">
    <property type="entry name" value="Spectrin repeat"/>
    <property type="match status" value="1"/>
</dbReference>
<dbReference type="SUPFAM" id="SSF47576">
    <property type="entry name" value="Calponin-homology domain, CH-domain"/>
    <property type="match status" value="1"/>
</dbReference>
<dbReference type="Gene3D" id="1.10.418.10">
    <property type="entry name" value="Calponin-like domain"/>
    <property type="match status" value="1"/>
</dbReference>
<sequence length="1372" mass="156318">FNIIRALKTILSSEALENTYMSKIVAGDEDAVLDVIWKFFLVSQGKQPDSSQDENDVEELKASLATWCDEHASAALRTEVRGISNPWSDSWTFYRLAETLSNKPVGVHDPGVADRLRSALSSIEIYFSLPQVMSVVDICAGKCDERALIVYLACLRAAVSRHRSLTGLKRRLEALVAFTKLCKEYREGSRRFEDWSKSAINQLTPTLPPELQTPTSARAELQRLHAFQVEEKDSREQEMIRLLELLRLLSVQADRHGGCFLTDSDRSFPARCEKTLQSLETALLDRKLCLLEFLKRVERVEVEKETLEQCIIRLTSCLDKMQWTVDHLSEKKGPSYITAIGYLRDQFKCYVGKLTNLTRAYERLQRLSPASTELNSVAKSINLLQARWCKLSGLDLQRLAEASSHREDELEGGRQDLRAIKVQFSPSVVQERLKLAALADATNCRTLCEDGLMACRKAKNRLANIRCILKCNHSPSDPNTDVLTAPIDSQMDQYDVDYASVCSLINWAYGELEAYAQNCSLLEDISVHTSYIRQCLATSRNVQSSHPNLATARSPSLARQQNLQLFGFEDDIAIRREQWRNLKALSEARLRKARSLEGFPKLSLFELLSAKVKVAEELWTQLEASAQTWRLLLNECLQAAARYAIAWEIDHSLSTQGCLLWKLIEVRPEFQRPEDKHYPLGVFWNDLNTIKRVKNRAEIAYSKLEDIQNYHLNDYKELFETLMCKDRFAVKPYLENSPNSLLNMLSCADVEVSTFLSGDSKCGMNIGEECIDQLHFSMISVEQGRDLRALLEKAKYFLCCCQVAAEDAAYRNACEEYENWIDNAHKRLLALRELVEGDSIGSDTLCRVILEVSMRAAHRESLRTTLDNRLQNRTIGLPHARLDYLRGFYDRVELKWNALQSTIFHCPESTLSTLRIQDYFLHCASTFETRLQILRQDWCLHQPLPDTFAAIEKRIDQFKGFESRVNGLEEIATGLEYLAHSFLIQKTLDGTAVNSRLKKLLRSLSNLKTICKRRSDELHEHRAYLDCRDSQAYSALRFFETSLQLTYLEEVQHYQNLIDGSAVGEFTTLSVKQTLNKALRLTILLEEIKTKLQDIGDSLEMDVNFWPMGDRAEYEALRPHNMQLSTNVFSELQVISRLLSRLNDRIVQLKTDAQSAPSMPSKKDLHHKEWSVTMNPGVVHKAESQLSLKSTGQPSADCVHGSTSHNETFQNREFDFNEQRRLVQFYSSKVLRPDNSQTDALNECPRELSVLLVDCGEEKRRCSSLPSTCENHSSFSLYDQPFCLRSLRVLQKECSVSQDEPVDNFFTFNGYTFAAFSAYEERLKGELLRLKSHNQTTVGAGQLSDAEVGAAAGNLAYAYYVNDLTPQTQAPG</sequence>
<protein>
    <submittedName>
        <fullName evidence="1">Uncharacterized protein</fullName>
    </submittedName>
</protein>
<accession>A0A0X3PAK7</accession>
<organism evidence="1">
    <name type="scientific">Schistocephalus solidus</name>
    <name type="common">Tapeworm</name>
    <dbReference type="NCBI Taxonomy" id="70667"/>
    <lineage>
        <taxon>Eukaryota</taxon>
        <taxon>Metazoa</taxon>
        <taxon>Spiralia</taxon>
        <taxon>Lophotrochozoa</taxon>
        <taxon>Platyhelminthes</taxon>
        <taxon>Cestoda</taxon>
        <taxon>Eucestoda</taxon>
        <taxon>Diphyllobothriidea</taxon>
        <taxon>Diphyllobothriidae</taxon>
        <taxon>Schistocephalus</taxon>
    </lineage>
</organism>
<evidence type="ECO:0000313" key="1">
    <source>
        <dbReference type="EMBL" id="JAP46967.1"/>
    </source>
</evidence>